<protein>
    <submittedName>
        <fullName evidence="1">Uncharacterized protein</fullName>
    </submittedName>
</protein>
<organism evidence="1">
    <name type="scientific">Cacopsylla melanoneura</name>
    <dbReference type="NCBI Taxonomy" id="428564"/>
    <lineage>
        <taxon>Eukaryota</taxon>
        <taxon>Metazoa</taxon>
        <taxon>Ecdysozoa</taxon>
        <taxon>Arthropoda</taxon>
        <taxon>Hexapoda</taxon>
        <taxon>Insecta</taxon>
        <taxon>Pterygota</taxon>
        <taxon>Neoptera</taxon>
        <taxon>Paraneoptera</taxon>
        <taxon>Hemiptera</taxon>
        <taxon>Sternorrhyncha</taxon>
        <taxon>Psylloidea</taxon>
        <taxon>Psyllidae</taxon>
        <taxon>Psyllinae</taxon>
        <taxon>Cacopsylla</taxon>
    </lineage>
</organism>
<evidence type="ECO:0000313" key="1">
    <source>
        <dbReference type="EMBL" id="CAG6752685.1"/>
    </source>
</evidence>
<proteinExistence type="predicted"/>
<sequence length="108" mass="11847">MKKKNTSANGLVIPRIRVLPREDIRCQRTRQDGISGWHTRVGRQGHGVSLARSSPGERFREPRVDPHIICPLLGGAGSGCNAVHLKRTPPTIGWISQKISKPVVPRGS</sequence>
<dbReference type="EMBL" id="HBUF01534021">
    <property type="protein sequence ID" value="CAG6752685.1"/>
    <property type="molecule type" value="Transcribed_RNA"/>
</dbReference>
<name>A0A8D9EI67_9HEMI</name>
<reference evidence="1" key="1">
    <citation type="submission" date="2021-05" db="EMBL/GenBank/DDBJ databases">
        <authorList>
            <person name="Alioto T."/>
            <person name="Alioto T."/>
            <person name="Gomez Garrido J."/>
        </authorList>
    </citation>
    <scope>NUCLEOTIDE SEQUENCE</scope>
</reference>
<accession>A0A8D9EI67</accession>
<dbReference type="AlphaFoldDB" id="A0A8D9EI67"/>